<organism evidence="2 3">
    <name type="scientific">Araneus ventricosus</name>
    <name type="common">Orbweaver spider</name>
    <name type="synonym">Epeira ventricosa</name>
    <dbReference type="NCBI Taxonomy" id="182803"/>
    <lineage>
        <taxon>Eukaryota</taxon>
        <taxon>Metazoa</taxon>
        <taxon>Ecdysozoa</taxon>
        <taxon>Arthropoda</taxon>
        <taxon>Chelicerata</taxon>
        <taxon>Arachnida</taxon>
        <taxon>Araneae</taxon>
        <taxon>Araneomorphae</taxon>
        <taxon>Entelegynae</taxon>
        <taxon>Araneoidea</taxon>
        <taxon>Araneidae</taxon>
        <taxon>Araneus</taxon>
    </lineage>
</organism>
<accession>A0A4Y2U5V2</accession>
<evidence type="ECO:0000313" key="2">
    <source>
        <dbReference type="EMBL" id="GBO07883.1"/>
    </source>
</evidence>
<name>A0A4Y2U5V2_ARAVE</name>
<feature type="region of interest" description="Disordered" evidence="1">
    <location>
        <begin position="82"/>
        <end position="103"/>
    </location>
</feature>
<comment type="caution">
    <text evidence="2">The sequence shown here is derived from an EMBL/GenBank/DDBJ whole genome shotgun (WGS) entry which is preliminary data.</text>
</comment>
<dbReference type="AlphaFoldDB" id="A0A4Y2U5V2"/>
<sequence length="103" mass="12043">MRPRETIGRKRPGMLSDSVVLLDGNTHAIRKTQELLKKFRWKVWSHPRTAQIWHPIWVPNTYLEQGSLQTAMWKKLPRTSSMGRDVISTKPGETSWSCDQRKT</sequence>
<dbReference type="OrthoDB" id="2113341at2759"/>
<protein>
    <submittedName>
        <fullName evidence="2">Uncharacterized protein</fullName>
    </submittedName>
</protein>
<dbReference type="EMBL" id="BGPR01033808">
    <property type="protein sequence ID" value="GBO07883.1"/>
    <property type="molecule type" value="Genomic_DNA"/>
</dbReference>
<reference evidence="2 3" key="1">
    <citation type="journal article" date="2019" name="Sci. Rep.">
        <title>Orb-weaving spider Araneus ventricosus genome elucidates the spidroin gene catalogue.</title>
        <authorList>
            <person name="Kono N."/>
            <person name="Nakamura H."/>
            <person name="Ohtoshi R."/>
            <person name="Moran D.A.P."/>
            <person name="Shinohara A."/>
            <person name="Yoshida Y."/>
            <person name="Fujiwara M."/>
            <person name="Mori M."/>
            <person name="Tomita M."/>
            <person name="Arakawa K."/>
        </authorList>
    </citation>
    <scope>NUCLEOTIDE SEQUENCE [LARGE SCALE GENOMIC DNA]</scope>
</reference>
<keyword evidence="3" id="KW-1185">Reference proteome</keyword>
<feature type="compositionally biased region" description="Polar residues" evidence="1">
    <location>
        <begin position="91"/>
        <end position="103"/>
    </location>
</feature>
<dbReference type="Proteomes" id="UP000499080">
    <property type="component" value="Unassembled WGS sequence"/>
</dbReference>
<proteinExistence type="predicted"/>
<evidence type="ECO:0000256" key="1">
    <source>
        <dbReference type="SAM" id="MobiDB-lite"/>
    </source>
</evidence>
<gene>
    <name evidence="2" type="ORF">AVEN_155749_1</name>
</gene>
<evidence type="ECO:0000313" key="3">
    <source>
        <dbReference type="Proteomes" id="UP000499080"/>
    </source>
</evidence>